<dbReference type="Pfam" id="PF01565">
    <property type="entry name" value="FAD_binding_4"/>
    <property type="match status" value="1"/>
</dbReference>
<dbReference type="InterPro" id="IPR016169">
    <property type="entry name" value="FAD-bd_PCMH_sub2"/>
</dbReference>
<evidence type="ECO:0000256" key="16">
    <source>
        <dbReference type="ARBA" id="ARBA00023316"/>
    </source>
</evidence>
<dbReference type="GO" id="GO:0008360">
    <property type="term" value="P:regulation of cell shape"/>
    <property type="evidence" value="ECO:0007669"/>
    <property type="project" value="UniProtKB-KW"/>
</dbReference>
<feature type="active site" description="Proton donor" evidence="19">
    <location>
        <position position="237"/>
    </location>
</feature>
<organism evidence="21 22">
    <name type="scientific">Barnesiella viscericola</name>
    <dbReference type="NCBI Taxonomy" id="397865"/>
    <lineage>
        <taxon>Bacteria</taxon>
        <taxon>Pseudomonadati</taxon>
        <taxon>Bacteroidota</taxon>
        <taxon>Bacteroidia</taxon>
        <taxon>Bacteroidales</taxon>
        <taxon>Barnesiellaceae</taxon>
        <taxon>Barnesiella</taxon>
    </lineage>
</organism>
<feature type="domain" description="FAD-binding PCMH-type" evidence="20">
    <location>
        <begin position="17"/>
        <end position="190"/>
    </location>
</feature>
<evidence type="ECO:0000256" key="12">
    <source>
        <dbReference type="ARBA" id="ARBA00022960"/>
    </source>
</evidence>
<evidence type="ECO:0000256" key="5">
    <source>
        <dbReference type="ARBA" id="ARBA00012518"/>
    </source>
</evidence>
<evidence type="ECO:0000256" key="17">
    <source>
        <dbReference type="ARBA" id="ARBA00031026"/>
    </source>
</evidence>
<dbReference type="NCBIfam" id="NF010478">
    <property type="entry name" value="PRK13903.1"/>
    <property type="match status" value="1"/>
</dbReference>
<evidence type="ECO:0000256" key="13">
    <source>
        <dbReference type="ARBA" id="ARBA00022984"/>
    </source>
</evidence>
<evidence type="ECO:0000256" key="1">
    <source>
        <dbReference type="ARBA" id="ARBA00001974"/>
    </source>
</evidence>
<gene>
    <name evidence="19 21" type="primary">murB</name>
    <name evidence="21" type="ORF">K8U91_10625</name>
</gene>
<dbReference type="PROSITE" id="PS51387">
    <property type="entry name" value="FAD_PCMH"/>
    <property type="match status" value="1"/>
</dbReference>
<dbReference type="InterPro" id="IPR016166">
    <property type="entry name" value="FAD-bd_PCMH"/>
</dbReference>
<dbReference type="InterPro" id="IPR011601">
    <property type="entry name" value="MurB_C"/>
</dbReference>
<protein>
    <recommendedName>
        <fullName evidence="6 19">UDP-N-acetylenolpyruvoylglucosamine reductase</fullName>
        <ecNumber evidence="5 19">1.3.1.98</ecNumber>
    </recommendedName>
    <alternativeName>
        <fullName evidence="17 19">UDP-N-acetylmuramate dehydrogenase</fullName>
    </alternativeName>
</protein>
<dbReference type="NCBIfam" id="NF000755">
    <property type="entry name" value="PRK00046.1"/>
    <property type="match status" value="1"/>
</dbReference>
<evidence type="ECO:0000256" key="4">
    <source>
        <dbReference type="ARBA" id="ARBA00004752"/>
    </source>
</evidence>
<dbReference type="GO" id="GO:0051301">
    <property type="term" value="P:cell division"/>
    <property type="evidence" value="ECO:0007669"/>
    <property type="project" value="UniProtKB-KW"/>
</dbReference>
<keyword evidence="11 19" id="KW-0521">NADP</keyword>
<feature type="active site" evidence="19">
    <location>
        <position position="166"/>
    </location>
</feature>
<dbReference type="Pfam" id="PF02873">
    <property type="entry name" value="MurB_C"/>
    <property type="match status" value="1"/>
</dbReference>
<dbReference type="InterPro" id="IPR036318">
    <property type="entry name" value="FAD-bd_PCMH-like_sf"/>
</dbReference>
<dbReference type="InterPro" id="IPR006094">
    <property type="entry name" value="Oxid_FAD_bind_N"/>
</dbReference>
<dbReference type="AlphaFoldDB" id="A0A921MSM2"/>
<evidence type="ECO:0000313" key="22">
    <source>
        <dbReference type="Proteomes" id="UP000757103"/>
    </source>
</evidence>
<evidence type="ECO:0000256" key="7">
    <source>
        <dbReference type="ARBA" id="ARBA00022490"/>
    </source>
</evidence>
<comment type="cofactor">
    <cofactor evidence="1 19">
        <name>FAD</name>
        <dbReference type="ChEBI" id="CHEBI:57692"/>
    </cofactor>
</comment>
<keyword evidence="9 19" id="KW-0285">Flavoprotein</keyword>
<keyword evidence="13 19" id="KW-0573">Peptidoglycan synthesis</keyword>
<dbReference type="HAMAP" id="MF_00037">
    <property type="entry name" value="MurB"/>
    <property type="match status" value="1"/>
</dbReference>
<keyword evidence="8 19" id="KW-0132">Cell division</keyword>
<evidence type="ECO:0000256" key="18">
    <source>
        <dbReference type="ARBA" id="ARBA00048914"/>
    </source>
</evidence>
<dbReference type="EMBL" id="DYUD01000027">
    <property type="protein sequence ID" value="HJG89908.1"/>
    <property type="molecule type" value="Genomic_DNA"/>
</dbReference>
<dbReference type="SUPFAM" id="SSF56176">
    <property type="entry name" value="FAD-binding/transporter-associated domain-like"/>
    <property type="match status" value="1"/>
</dbReference>
<reference evidence="21" key="1">
    <citation type="journal article" date="2021" name="PeerJ">
        <title>Extensive microbial diversity within the chicken gut microbiome revealed by metagenomics and culture.</title>
        <authorList>
            <person name="Gilroy R."/>
            <person name="Ravi A."/>
            <person name="Getino M."/>
            <person name="Pursley I."/>
            <person name="Horton D.L."/>
            <person name="Alikhan N.F."/>
            <person name="Baker D."/>
            <person name="Gharbi K."/>
            <person name="Hall N."/>
            <person name="Watson M."/>
            <person name="Adriaenssens E.M."/>
            <person name="Foster-Nyarko E."/>
            <person name="Jarju S."/>
            <person name="Secka A."/>
            <person name="Antonio M."/>
            <person name="Oren A."/>
            <person name="Chaudhuri R.R."/>
            <person name="La Ragione R."/>
            <person name="Hildebrand F."/>
            <person name="Pallen M.J."/>
        </authorList>
    </citation>
    <scope>NUCLEOTIDE SEQUENCE</scope>
    <source>
        <strain evidence="21">CHK121-7720</strain>
    </source>
</reference>
<dbReference type="Gene3D" id="3.30.465.10">
    <property type="match status" value="1"/>
</dbReference>
<keyword evidence="12 19" id="KW-0133">Cell shape</keyword>
<dbReference type="PANTHER" id="PTHR21071:SF4">
    <property type="entry name" value="UDP-N-ACETYLENOLPYRUVOYLGLUCOSAMINE REDUCTASE"/>
    <property type="match status" value="1"/>
</dbReference>
<evidence type="ECO:0000313" key="21">
    <source>
        <dbReference type="EMBL" id="HJG89908.1"/>
    </source>
</evidence>
<evidence type="ECO:0000256" key="2">
    <source>
        <dbReference type="ARBA" id="ARBA00003921"/>
    </source>
</evidence>
<evidence type="ECO:0000256" key="15">
    <source>
        <dbReference type="ARBA" id="ARBA00023306"/>
    </source>
</evidence>
<accession>A0A921MSM2</accession>
<dbReference type="GO" id="GO:0008762">
    <property type="term" value="F:UDP-N-acetylmuramate dehydrogenase activity"/>
    <property type="evidence" value="ECO:0007669"/>
    <property type="project" value="UniProtKB-UniRule"/>
</dbReference>
<evidence type="ECO:0000259" key="20">
    <source>
        <dbReference type="PROSITE" id="PS51387"/>
    </source>
</evidence>
<dbReference type="Gene3D" id="3.90.78.10">
    <property type="entry name" value="UDP-N-acetylenolpyruvoylglucosamine reductase, C-terminal domain"/>
    <property type="match status" value="1"/>
</dbReference>
<sequence length="338" mass="37801">MIRIEENCFIKERHTFRMPVYARWFVEYDTVGDLISLLHSDLLHNHPFLPIGGGSNLLFVHEHYDGVLLHSVIRDVAVLNETNSEVLVKVGAGVVWDDFVAHCVSNGWGGAENLSYIPGEVGASAVQNIGAYGVEVKDIIHEVETIEIATATPRIFTNAECEYGYRSSIFKHALKGKYIVTAVIYRLQKNPRLHLDYGNLRHSLPEGNITIADVRRAVIDIRRSKLPEPDECGSAGSFFMNPVIPVEQYEALKATYPDMPHYEVDSTHVKVPAGWLIDRCGWKGKEEGGAAVYEKQCLVLINKNNARPGDVVTLADKIKQSVQQTYGITINPEVNYIE</sequence>
<keyword evidence="16 19" id="KW-0961">Cell wall biogenesis/degradation</keyword>
<dbReference type="InterPro" id="IPR036635">
    <property type="entry name" value="MurB_C_sf"/>
</dbReference>
<comment type="subcellular location">
    <subcellularLocation>
        <location evidence="3 19">Cytoplasm</location>
    </subcellularLocation>
</comment>
<dbReference type="GO" id="GO:0005829">
    <property type="term" value="C:cytosol"/>
    <property type="evidence" value="ECO:0007669"/>
    <property type="project" value="TreeGrafter"/>
</dbReference>
<dbReference type="Gene3D" id="3.30.43.10">
    <property type="entry name" value="Uridine Diphospho-n-acetylenolpyruvylglucosamine Reductase, domain 2"/>
    <property type="match status" value="1"/>
</dbReference>
<dbReference type="SUPFAM" id="SSF56194">
    <property type="entry name" value="Uridine diphospho-N-Acetylenolpyruvylglucosamine reductase, MurB, C-terminal domain"/>
    <property type="match status" value="1"/>
</dbReference>
<reference evidence="21" key="2">
    <citation type="submission" date="2021-09" db="EMBL/GenBank/DDBJ databases">
        <authorList>
            <person name="Gilroy R."/>
        </authorList>
    </citation>
    <scope>NUCLEOTIDE SEQUENCE</scope>
    <source>
        <strain evidence="21">CHK121-7720</strain>
    </source>
</reference>
<name>A0A921MSM2_9BACT</name>
<comment type="function">
    <text evidence="2 19">Cell wall formation.</text>
</comment>
<dbReference type="InterPro" id="IPR016167">
    <property type="entry name" value="FAD-bd_PCMH_sub1"/>
</dbReference>
<comment type="similarity">
    <text evidence="19">Belongs to the MurB family.</text>
</comment>
<dbReference type="GO" id="GO:0071555">
    <property type="term" value="P:cell wall organization"/>
    <property type="evidence" value="ECO:0007669"/>
    <property type="project" value="UniProtKB-KW"/>
</dbReference>
<evidence type="ECO:0000256" key="19">
    <source>
        <dbReference type="HAMAP-Rule" id="MF_00037"/>
    </source>
</evidence>
<evidence type="ECO:0000256" key="10">
    <source>
        <dbReference type="ARBA" id="ARBA00022827"/>
    </source>
</evidence>
<comment type="caution">
    <text evidence="21">The sequence shown here is derived from an EMBL/GenBank/DDBJ whole genome shotgun (WGS) entry which is preliminary data.</text>
</comment>
<comment type="pathway">
    <text evidence="4 19">Cell wall biogenesis; peptidoglycan biosynthesis.</text>
</comment>
<proteinExistence type="inferred from homology"/>
<dbReference type="PANTHER" id="PTHR21071">
    <property type="entry name" value="UDP-N-ACETYLENOLPYRUVOYLGLUCOSAMINE REDUCTASE"/>
    <property type="match status" value="1"/>
</dbReference>
<evidence type="ECO:0000256" key="3">
    <source>
        <dbReference type="ARBA" id="ARBA00004496"/>
    </source>
</evidence>
<keyword evidence="7 19" id="KW-0963">Cytoplasm</keyword>
<dbReference type="GO" id="GO:0009252">
    <property type="term" value="P:peptidoglycan biosynthetic process"/>
    <property type="evidence" value="ECO:0007669"/>
    <property type="project" value="UniProtKB-UniRule"/>
</dbReference>
<evidence type="ECO:0000256" key="8">
    <source>
        <dbReference type="ARBA" id="ARBA00022618"/>
    </source>
</evidence>
<keyword evidence="14 19" id="KW-0560">Oxidoreductase</keyword>
<evidence type="ECO:0000256" key="9">
    <source>
        <dbReference type="ARBA" id="ARBA00022630"/>
    </source>
</evidence>
<evidence type="ECO:0000256" key="11">
    <source>
        <dbReference type="ARBA" id="ARBA00022857"/>
    </source>
</evidence>
<evidence type="ECO:0000256" key="6">
    <source>
        <dbReference type="ARBA" id="ARBA00015188"/>
    </source>
</evidence>
<feature type="active site" evidence="19">
    <location>
        <position position="333"/>
    </location>
</feature>
<keyword evidence="10 19" id="KW-0274">FAD</keyword>
<evidence type="ECO:0000256" key="14">
    <source>
        <dbReference type="ARBA" id="ARBA00023002"/>
    </source>
</evidence>
<dbReference type="InterPro" id="IPR003170">
    <property type="entry name" value="MurB"/>
</dbReference>
<keyword evidence="15 19" id="KW-0131">Cell cycle</keyword>
<dbReference type="GO" id="GO:0071949">
    <property type="term" value="F:FAD binding"/>
    <property type="evidence" value="ECO:0007669"/>
    <property type="project" value="InterPro"/>
</dbReference>
<dbReference type="EC" id="1.3.1.98" evidence="5 19"/>
<dbReference type="NCBIfam" id="TIGR00179">
    <property type="entry name" value="murB"/>
    <property type="match status" value="1"/>
</dbReference>
<dbReference type="Proteomes" id="UP000757103">
    <property type="component" value="Unassembled WGS sequence"/>
</dbReference>
<dbReference type="RefSeq" id="WP_273306965.1">
    <property type="nucleotide sequence ID" value="NZ_DYUD01000027.1"/>
</dbReference>
<comment type="catalytic activity">
    <reaction evidence="18 19">
        <text>UDP-N-acetyl-alpha-D-muramate + NADP(+) = UDP-N-acetyl-3-O-(1-carboxyvinyl)-alpha-D-glucosamine + NADPH + H(+)</text>
        <dbReference type="Rhea" id="RHEA:12248"/>
        <dbReference type="ChEBI" id="CHEBI:15378"/>
        <dbReference type="ChEBI" id="CHEBI:57783"/>
        <dbReference type="ChEBI" id="CHEBI:58349"/>
        <dbReference type="ChEBI" id="CHEBI:68483"/>
        <dbReference type="ChEBI" id="CHEBI:70757"/>
        <dbReference type="EC" id="1.3.1.98"/>
    </reaction>
</comment>